<keyword evidence="7 9" id="KW-0472">Membrane</keyword>
<dbReference type="PANTHER" id="PTHR13285:SF23">
    <property type="entry name" value="TEICHOIC ACID D-ALANYLTRANSFERASE"/>
    <property type="match status" value="1"/>
</dbReference>
<evidence type="ECO:0000256" key="2">
    <source>
        <dbReference type="ARBA" id="ARBA00010323"/>
    </source>
</evidence>
<feature type="transmembrane region" description="Helical" evidence="10">
    <location>
        <begin position="194"/>
        <end position="215"/>
    </location>
</feature>
<evidence type="ECO:0000313" key="11">
    <source>
        <dbReference type="EMBL" id="MBM7702352.1"/>
    </source>
</evidence>
<feature type="transmembrane region" description="Helical" evidence="10">
    <location>
        <begin position="119"/>
        <end position="137"/>
    </location>
</feature>
<evidence type="ECO:0000256" key="8">
    <source>
        <dbReference type="ARBA" id="ARBA00023315"/>
    </source>
</evidence>
<feature type="transmembrane region" description="Helical" evidence="10">
    <location>
        <begin position="354"/>
        <end position="374"/>
    </location>
</feature>
<evidence type="ECO:0000313" key="12">
    <source>
        <dbReference type="Proteomes" id="UP000809829"/>
    </source>
</evidence>
<evidence type="ECO:0000256" key="1">
    <source>
        <dbReference type="ARBA" id="ARBA00004651"/>
    </source>
</evidence>
<organism evidence="11 12">
    <name type="scientific">Priestia iocasae</name>
    <dbReference type="NCBI Taxonomy" id="2291674"/>
    <lineage>
        <taxon>Bacteria</taxon>
        <taxon>Bacillati</taxon>
        <taxon>Bacillota</taxon>
        <taxon>Bacilli</taxon>
        <taxon>Bacillales</taxon>
        <taxon>Bacillaceae</taxon>
        <taxon>Priestia</taxon>
    </lineage>
</organism>
<dbReference type="InterPro" id="IPR028362">
    <property type="entry name" value="AlgI"/>
</dbReference>
<feature type="transmembrane region" description="Helical" evidence="10">
    <location>
        <begin position="6"/>
        <end position="24"/>
    </location>
</feature>
<feature type="transmembrane region" description="Helical" evidence="10">
    <location>
        <begin position="418"/>
        <end position="438"/>
    </location>
</feature>
<keyword evidence="4 9" id="KW-0808">Transferase</keyword>
<keyword evidence="12" id="KW-1185">Reference proteome</keyword>
<dbReference type="Pfam" id="PF03062">
    <property type="entry name" value="MBOAT"/>
    <property type="match status" value="1"/>
</dbReference>
<reference evidence="11 12" key="1">
    <citation type="submission" date="2021-01" db="EMBL/GenBank/DDBJ databases">
        <title>Genomic Encyclopedia of Type Strains, Phase IV (KMG-IV): sequencing the most valuable type-strain genomes for metagenomic binning, comparative biology and taxonomic classification.</title>
        <authorList>
            <person name="Goeker M."/>
        </authorList>
    </citation>
    <scope>NUCLEOTIDE SEQUENCE [LARGE SCALE GENOMIC DNA]</scope>
    <source>
        <strain evidence="11 12">DSM 104297</strain>
    </source>
</reference>
<evidence type="ECO:0000256" key="3">
    <source>
        <dbReference type="ARBA" id="ARBA00022475"/>
    </source>
</evidence>
<dbReference type="InterPro" id="IPR004299">
    <property type="entry name" value="MBOAT_fam"/>
</dbReference>
<dbReference type="RefSeq" id="WP_205185225.1">
    <property type="nucleotide sequence ID" value="NZ_JAFBFC010000002.1"/>
</dbReference>
<comment type="caution">
    <text evidence="11">The sequence shown here is derived from an EMBL/GenBank/DDBJ whole genome shotgun (WGS) entry which is preliminary data.</text>
</comment>
<comment type="subcellular location">
    <subcellularLocation>
        <location evidence="1">Cell membrane</location>
        <topology evidence="1">Multi-pass membrane protein</topology>
    </subcellularLocation>
</comment>
<feature type="transmembrane region" description="Helical" evidence="10">
    <location>
        <begin position="149"/>
        <end position="168"/>
    </location>
</feature>
<dbReference type="InterPro" id="IPR051085">
    <property type="entry name" value="MB_O-acyltransferase"/>
</dbReference>
<dbReference type="PIRSF" id="PIRSF016636">
    <property type="entry name" value="AlgI_DltB"/>
    <property type="match status" value="1"/>
</dbReference>
<evidence type="ECO:0000256" key="6">
    <source>
        <dbReference type="ARBA" id="ARBA00022989"/>
    </source>
</evidence>
<keyword evidence="8 9" id="KW-0012">Acyltransferase</keyword>
<dbReference type="GO" id="GO:0016746">
    <property type="term" value="F:acyltransferase activity"/>
    <property type="evidence" value="ECO:0007669"/>
    <property type="project" value="UniProtKB-KW"/>
</dbReference>
<keyword evidence="3 9" id="KW-1003">Cell membrane</keyword>
<dbReference type="PIRSF" id="PIRSF500217">
    <property type="entry name" value="AlgI"/>
    <property type="match status" value="1"/>
</dbReference>
<evidence type="ECO:0000256" key="5">
    <source>
        <dbReference type="ARBA" id="ARBA00022692"/>
    </source>
</evidence>
<gene>
    <name evidence="11" type="ORF">JOC83_001186</name>
</gene>
<dbReference type="EMBL" id="JAFBFC010000002">
    <property type="protein sequence ID" value="MBM7702352.1"/>
    <property type="molecule type" value="Genomic_DNA"/>
</dbReference>
<protein>
    <submittedName>
        <fullName evidence="11">D-alanyl-lipoteichoic acid acyltransferase DltB (MBOAT superfamily)</fullName>
    </submittedName>
</protein>
<comment type="similarity">
    <text evidence="2 9">Belongs to the membrane-bound acyltransferase family.</text>
</comment>
<proteinExistence type="inferred from homology"/>
<evidence type="ECO:0000256" key="9">
    <source>
        <dbReference type="PIRNR" id="PIRNR016636"/>
    </source>
</evidence>
<evidence type="ECO:0000256" key="4">
    <source>
        <dbReference type="ARBA" id="ARBA00022679"/>
    </source>
</evidence>
<accession>A0ABS2QTM5</accession>
<keyword evidence="5 10" id="KW-0812">Transmembrane</keyword>
<keyword evidence="6 10" id="KW-1133">Transmembrane helix</keyword>
<dbReference type="InterPro" id="IPR024194">
    <property type="entry name" value="Ac/AlaTfrase_AlgI/DltB"/>
</dbReference>
<dbReference type="Proteomes" id="UP000809829">
    <property type="component" value="Unassembled WGS sequence"/>
</dbReference>
<sequence>MLFNSYVFILCFLPIVLISYRLLVRLENQSIAKLFLVGASLYFYSFWNINYLPLMIASIFVNYLIAWVINKKEGHLLKKTMLIFGVSFNLFLLGYYKYYDFFIENVNGLFQTNMPLLQLALPLAISFFTFQQIAYIVDTYRGETNGYTFVDYTLFVTFFPQLIAGPIVHHSEIIPQFHDKKNRLFNLHHFSSGLYIFAIGLAKKVVVADTFALYANDGYRNLEALTFVDSWVTTLAYTLQLYFDFSGYCDMAIGLALLFNFKLPVNFNSPYRSLTIQDFWRRWHITLGRFFTQYLYIPLGGSRKGPIITYMNLFLIFFISGIWHGAGWTFVVWGALHGVASVLYRMWSKLPFRLPKVVAWAVTFLFVHVAWVYFRAPDLTVANTMIYKMFDVRSFDLPPAAARVMSDAFGVNFQQATYYFDLQLLLYLGIGLGVIVVMRNSISMLKAFTPSVKAGVFVSLLLVISFFYFTRVSEFIYFNF</sequence>
<feature type="transmembrane region" description="Helical" evidence="10">
    <location>
        <begin position="81"/>
        <end position="99"/>
    </location>
</feature>
<name>A0ABS2QTM5_9BACI</name>
<dbReference type="PANTHER" id="PTHR13285">
    <property type="entry name" value="ACYLTRANSFERASE"/>
    <property type="match status" value="1"/>
</dbReference>
<evidence type="ECO:0000256" key="7">
    <source>
        <dbReference type="ARBA" id="ARBA00023136"/>
    </source>
</evidence>
<feature type="transmembrane region" description="Helical" evidence="10">
    <location>
        <begin position="307"/>
        <end position="324"/>
    </location>
</feature>
<evidence type="ECO:0000256" key="10">
    <source>
        <dbReference type="SAM" id="Phobius"/>
    </source>
</evidence>
<feature type="transmembrane region" description="Helical" evidence="10">
    <location>
        <begin position="450"/>
        <end position="470"/>
    </location>
</feature>
<feature type="transmembrane region" description="Helical" evidence="10">
    <location>
        <begin position="53"/>
        <end position="69"/>
    </location>
</feature>